<dbReference type="Pfam" id="PF00808">
    <property type="entry name" value="CBFD_NFYB_HMF"/>
    <property type="match status" value="1"/>
</dbReference>
<dbReference type="GO" id="GO:0017025">
    <property type="term" value="F:TBP-class protein binding"/>
    <property type="evidence" value="ECO:0007669"/>
    <property type="project" value="TreeGrafter"/>
</dbReference>
<dbReference type="CDD" id="cd22905">
    <property type="entry name" value="HFD_Dr1"/>
    <property type="match status" value="1"/>
</dbReference>
<dbReference type="InterPro" id="IPR009072">
    <property type="entry name" value="Histone-fold"/>
</dbReference>
<dbReference type="RefSeq" id="XP_004364461.1">
    <property type="nucleotide sequence ID" value="XM_004364404.2"/>
</dbReference>
<dbReference type="eggNOG" id="KOG0871">
    <property type="taxonomic scope" value="Eukaryota"/>
</dbReference>
<dbReference type="Proteomes" id="UP000008743">
    <property type="component" value="Unassembled WGS sequence"/>
</dbReference>
<dbReference type="GO" id="GO:0017054">
    <property type="term" value="C:negative cofactor 2 complex"/>
    <property type="evidence" value="ECO:0007669"/>
    <property type="project" value="InterPro"/>
</dbReference>
<dbReference type="GO" id="GO:0016251">
    <property type="term" value="F:RNA polymerase II general transcription initiation factor activity"/>
    <property type="evidence" value="ECO:0007669"/>
    <property type="project" value="TreeGrafter"/>
</dbReference>
<dbReference type="InterPro" id="IPR042225">
    <property type="entry name" value="Ncb2"/>
</dbReference>
<dbReference type="InParanoid" id="A0A0D2U521"/>
<proteinExistence type="predicted"/>
<feature type="domain" description="Transcription factor CBF/NF-Y/archaeal histone" evidence="4">
    <location>
        <begin position="16"/>
        <end position="80"/>
    </location>
</feature>
<comment type="subcellular location">
    <subcellularLocation>
        <location evidence="1">Nucleus</location>
    </subcellularLocation>
</comment>
<dbReference type="GO" id="GO:0051123">
    <property type="term" value="P:RNA polymerase II preinitiation complex assembly"/>
    <property type="evidence" value="ECO:0007669"/>
    <property type="project" value="TreeGrafter"/>
</dbReference>
<accession>A0A0D2U521</accession>
<dbReference type="InterPro" id="IPR003958">
    <property type="entry name" value="CBFA_NFYB_domain"/>
</dbReference>
<evidence type="ECO:0000313" key="6">
    <source>
        <dbReference type="Proteomes" id="UP000008743"/>
    </source>
</evidence>
<gene>
    <name evidence="5" type="ORF">CAOG_001593</name>
</gene>
<dbReference type="FunFam" id="1.10.20.10:FF:000019">
    <property type="entry name" value="Negative cofactor 2 beta"/>
    <property type="match status" value="1"/>
</dbReference>
<dbReference type="SUPFAM" id="SSF47113">
    <property type="entry name" value="Histone-fold"/>
    <property type="match status" value="1"/>
</dbReference>
<keyword evidence="2" id="KW-0539">Nucleus</keyword>
<dbReference type="STRING" id="595528.A0A0D2U521"/>
<dbReference type="PANTHER" id="PTHR46138:SF1">
    <property type="entry name" value="PROTEIN DR1"/>
    <property type="match status" value="1"/>
</dbReference>
<dbReference type="OMA" id="RDAKFKK"/>
<sequence length="205" mass="22539">MDSSDLTGHDNDNEATLPRSTVYRMIKEMLPNDVRVTNDARDMILDCMSEFVQMLASESNQVCDTDGKKMISTDHVLRALQVLGFSDYVKDVQEAQEGHKEARVNRPRMANNLTLSGLSQEELIRQQQELFSKARQNQMSIHAASATPTSAMVTTPLPLPTAAQPPNLALGSESQAAQPAQPAAVSAPVLVELKRKAADEEDYDQ</sequence>
<dbReference type="Gene3D" id="1.10.20.10">
    <property type="entry name" value="Histone, subunit A"/>
    <property type="match status" value="1"/>
</dbReference>
<feature type="compositionally biased region" description="Low complexity" evidence="3">
    <location>
        <begin position="154"/>
        <end position="186"/>
    </location>
</feature>
<keyword evidence="6" id="KW-1185">Reference proteome</keyword>
<dbReference type="AlphaFoldDB" id="A0A0D2U521"/>
<dbReference type="OrthoDB" id="601405at2759"/>
<dbReference type="GO" id="GO:0000122">
    <property type="term" value="P:negative regulation of transcription by RNA polymerase II"/>
    <property type="evidence" value="ECO:0007669"/>
    <property type="project" value="InterPro"/>
</dbReference>
<evidence type="ECO:0000313" key="5">
    <source>
        <dbReference type="EMBL" id="KJE90256.1"/>
    </source>
</evidence>
<name>A0A0D2U521_CAPO3</name>
<dbReference type="EMBL" id="KE346361">
    <property type="protein sequence ID" value="KJE90256.1"/>
    <property type="molecule type" value="Genomic_DNA"/>
</dbReference>
<dbReference type="GO" id="GO:0046982">
    <property type="term" value="F:protein heterodimerization activity"/>
    <property type="evidence" value="ECO:0007669"/>
    <property type="project" value="InterPro"/>
</dbReference>
<organism evidence="5 6">
    <name type="scientific">Capsaspora owczarzaki (strain ATCC 30864)</name>
    <dbReference type="NCBI Taxonomy" id="595528"/>
    <lineage>
        <taxon>Eukaryota</taxon>
        <taxon>Filasterea</taxon>
        <taxon>Capsaspora</taxon>
    </lineage>
</organism>
<reference evidence="6" key="1">
    <citation type="submission" date="2011-02" db="EMBL/GenBank/DDBJ databases">
        <title>The Genome Sequence of Capsaspora owczarzaki ATCC 30864.</title>
        <authorList>
            <person name="Russ C."/>
            <person name="Cuomo C."/>
            <person name="Burger G."/>
            <person name="Gray M.W."/>
            <person name="Holland P.W.H."/>
            <person name="King N."/>
            <person name="Lang F.B.F."/>
            <person name="Roger A.J."/>
            <person name="Ruiz-Trillo I."/>
            <person name="Young S.K."/>
            <person name="Zeng Q."/>
            <person name="Gargeya S."/>
            <person name="Alvarado L."/>
            <person name="Berlin A."/>
            <person name="Chapman S.B."/>
            <person name="Chen Z."/>
            <person name="Freedman E."/>
            <person name="Gellesch M."/>
            <person name="Goldberg J."/>
            <person name="Griggs A."/>
            <person name="Gujja S."/>
            <person name="Heilman E."/>
            <person name="Heiman D."/>
            <person name="Howarth C."/>
            <person name="Mehta T."/>
            <person name="Neiman D."/>
            <person name="Pearson M."/>
            <person name="Roberts A."/>
            <person name="Saif S."/>
            <person name="Shea T."/>
            <person name="Shenoy N."/>
            <person name="Sisk P."/>
            <person name="Stolte C."/>
            <person name="Sykes S."/>
            <person name="White J."/>
            <person name="Yandava C."/>
            <person name="Haas B."/>
            <person name="Nusbaum C."/>
            <person name="Birren B."/>
        </authorList>
    </citation>
    <scope>NUCLEOTIDE SEQUENCE</scope>
    <source>
        <strain evidence="6">ATCC 30864</strain>
    </source>
</reference>
<evidence type="ECO:0000256" key="3">
    <source>
        <dbReference type="SAM" id="MobiDB-lite"/>
    </source>
</evidence>
<evidence type="ECO:0000256" key="1">
    <source>
        <dbReference type="ARBA" id="ARBA00004123"/>
    </source>
</evidence>
<evidence type="ECO:0000259" key="4">
    <source>
        <dbReference type="Pfam" id="PF00808"/>
    </source>
</evidence>
<dbReference type="PANTHER" id="PTHR46138">
    <property type="entry name" value="PROTEIN DR1"/>
    <property type="match status" value="1"/>
</dbReference>
<evidence type="ECO:0000256" key="2">
    <source>
        <dbReference type="ARBA" id="ARBA00023242"/>
    </source>
</evidence>
<dbReference type="PhylomeDB" id="A0A0D2U521"/>
<feature type="region of interest" description="Disordered" evidence="3">
    <location>
        <begin position="145"/>
        <end position="186"/>
    </location>
</feature>
<protein>
    <recommendedName>
        <fullName evidence="4">Transcription factor CBF/NF-Y/archaeal histone domain-containing protein</fullName>
    </recommendedName>
</protein>
<dbReference type="FunCoup" id="A0A0D2U521">
    <property type="interactions" value="416"/>
</dbReference>